<gene>
    <name evidence="1" type="ORF">CTRU02_203437</name>
</gene>
<keyword evidence="2" id="KW-1185">Reference proteome</keyword>
<name>A0ACC3Z9A9_COLTU</name>
<sequence length="170" mass="18834">MKFTTVSLLALAAGAFGTPVLKPFGPDGVPATLVSTSNPEPTISSEKTLSPTGHADLDMRQNLRRDDEKKMRTSCFVSPTSPFVFMMTYEITAENVDNVSKVCRSLRENLRQFFMCLGPHDYECSETERGKLSWKFEVSMGCEPAMVGATWWDATENKFGPLACYAKNAI</sequence>
<comment type="caution">
    <text evidence="1">The sequence shown here is derived from an EMBL/GenBank/DDBJ whole genome shotgun (WGS) entry which is preliminary data.</text>
</comment>
<reference evidence="1 2" key="1">
    <citation type="journal article" date="2020" name="Phytopathology">
        <title>Genome Sequence Resources of Colletotrichum truncatum, C. plurivorum, C. musicola, and C. sojae: Four Species Pathogenic to Soybean (Glycine max).</title>
        <authorList>
            <person name="Rogerio F."/>
            <person name="Boufleur T.R."/>
            <person name="Ciampi-Guillardi M."/>
            <person name="Sukno S.A."/>
            <person name="Thon M.R."/>
            <person name="Massola Junior N.S."/>
            <person name="Baroncelli R."/>
        </authorList>
    </citation>
    <scope>NUCLEOTIDE SEQUENCE [LARGE SCALE GENOMIC DNA]</scope>
    <source>
        <strain evidence="1 2">CMES1059</strain>
    </source>
</reference>
<evidence type="ECO:0000313" key="2">
    <source>
        <dbReference type="Proteomes" id="UP000805649"/>
    </source>
</evidence>
<dbReference type="EMBL" id="VUJX02000002">
    <property type="protein sequence ID" value="KAL0940674.1"/>
    <property type="molecule type" value="Genomic_DNA"/>
</dbReference>
<proteinExistence type="predicted"/>
<protein>
    <submittedName>
        <fullName evidence="1">Uncharacterized protein</fullName>
    </submittedName>
</protein>
<evidence type="ECO:0000313" key="1">
    <source>
        <dbReference type="EMBL" id="KAL0940674.1"/>
    </source>
</evidence>
<organism evidence="1 2">
    <name type="scientific">Colletotrichum truncatum</name>
    <name type="common">Anthracnose fungus</name>
    <name type="synonym">Colletotrichum capsici</name>
    <dbReference type="NCBI Taxonomy" id="5467"/>
    <lineage>
        <taxon>Eukaryota</taxon>
        <taxon>Fungi</taxon>
        <taxon>Dikarya</taxon>
        <taxon>Ascomycota</taxon>
        <taxon>Pezizomycotina</taxon>
        <taxon>Sordariomycetes</taxon>
        <taxon>Hypocreomycetidae</taxon>
        <taxon>Glomerellales</taxon>
        <taxon>Glomerellaceae</taxon>
        <taxon>Colletotrichum</taxon>
        <taxon>Colletotrichum truncatum species complex</taxon>
    </lineage>
</organism>
<accession>A0ACC3Z9A9</accession>
<dbReference type="Proteomes" id="UP000805649">
    <property type="component" value="Unassembled WGS sequence"/>
</dbReference>